<dbReference type="EMBL" id="JAXCGZ010011047">
    <property type="protein sequence ID" value="KAK7075357.1"/>
    <property type="molecule type" value="Genomic_DNA"/>
</dbReference>
<evidence type="ECO:0000256" key="1">
    <source>
        <dbReference type="SAM" id="MobiDB-lite"/>
    </source>
</evidence>
<evidence type="ECO:0000313" key="3">
    <source>
        <dbReference type="Proteomes" id="UP001381693"/>
    </source>
</evidence>
<feature type="region of interest" description="Disordered" evidence="1">
    <location>
        <begin position="29"/>
        <end position="174"/>
    </location>
</feature>
<evidence type="ECO:0000313" key="2">
    <source>
        <dbReference type="EMBL" id="KAK7075357.1"/>
    </source>
</evidence>
<dbReference type="AlphaFoldDB" id="A0AAN8X0D4"/>
<comment type="caution">
    <text evidence="2">The sequence shown here is derived from an EMBL/GenBank/DDBJ whole genome shotgun (WGS) entry which is preliminary data.</text>
</comment>
<keyword evidence="3" id="KW-1185">Reference proteome</keyword>
<organism evidence="2 3">
    <name type="scientific">Halocaridina rubra</name>
    <name type="common">Hawaiian red shrimp</name>
    <dbReference type="NCBI Taxonomy" id="373956"/>
    <lineage>
        <taxon>Eukaryota</taxon>
        <taxon>Metazoa</taxon>
        <taxon>Ecdysozoa</taxon>
        <taxon>Arthropoda</taxon>
        <taxon>Crustacea</taxon>
        <taxon>Multicrustacea</taxon>
        <taxon>Malacostraca</taxon>
        <taxon>Eumalacostraca</taxon>
        <taxon>Eucarida</taxon>
        <taxon>Decapoda</taxon>
        <taxon>Pleocyemata</taxon>
        <taxon>Caridea</taxon>
        <taxon>Atyoidea</taxon>
        <taxon>Atyidae</taxon>
        <taxon>Halocaridina</taxon>
    </lineage>
</organism>
<feature type="compositionally biased region" description="Pro residues" evidence="1">
    <location>
        <begin position="124"/>
        <end position="163"/>
    </location>
</feature>
<protein>
    <submittedName>
        <fullName evidence="2">Uncharacterized protein</fullName>
    </submittedName>
</protein>
<accession>A0AAN8X0D4</accession>
<gene>
    <name evidence="2" type="ORF">SK128_002100</name>
</gene>
<feature type="non-terminal residue" evidence="2">
    <location>
        <position position="206"/>
    </location>
</feature>
<sequence>MNLYSQNNISVNGMPRYILNLQQVVVSKESEVEEDGEDSKEVRPRFSKKPPLLKTAARASLLDPKKMKAQPRGNSRGPRAVDIVLPFNPDPRFDLRFELDSEDSDEEEYRPTIEPLPDSESDPEPTPPPTPPPPPPPKSRTPPPPRSPTPPPRTPPPPTPPAKPVTWLPHDPETDEKFSKRLDIFEPVDFYIDAVRFLPDNISHCK</sequence>
<proteinExistence type="predicted"/>
<name>A0AAN8X0D4_HALRR</name>
<dbReference type="Proteomes" id="UP001381693">
    <property type="component" value="Unassembled WGS sequence"/>
</dbReference>
<reference evidence="2 3" key="1">
    <citation type="submission" date="2023-11" db="EMBL/GenBank/DDBJ databases">
        <title>Halocaridina rubra genome assembly.</title>
        <authorList>
            <person name="Smith C."/>
        </authorList>
    </citation>
    <scope>NUCLEOTIDE SEQUENCE [LARGE SCALE GENOMIC DNA]</scope>
    <source>
        <strain evidence="2">EP-1</strain>
        <tissue evidence="2">Whole</tissue>
    </source>
</reference>